<reference evidence="1 2" key="1">
    <citation type="submission" date="2015-07" db="EMBL/GenBank/DDBJ databases">
        <authorList>
            <person name="Noorani M."/>
        </authorList>
    </citation>
    <scope>NUCLEOTIDE SEQUENCE [LARGE SCALE GENOMIC DNA]</scope>
    <source>
        <strain evidence="1 2">KCTC 42284</strain>
    </source>
</reference>
<dbReference type="RefSeq" id="WP_245609742.1">
    <property type="nucleotide sequence ID" value="NZ_CP012154.1"/>
</dbReference>
<protein>
    <submittedName>
        <fullName evidence="1">Uncharacterized protein</fullName>
    </submittedName>
</protein>
<proteinExistence type="predicted"/>
<dbReference type="STRING" id="1579979.WM2015_1537"/>
<evidence type="ECO:0000313" key="2">
    <source>
        <dbReference type="Proteomes" id="UP000066624"/>
    </source>
</evidence>
<dbReference type="EMBL" id="CP012154">
    <property type="protein sequence ID" value="AKS41907.1"/>
    <property type="molecule type" value="Genomic_DNA"/>
</dbReference>
<keyword evidence="2" id="KW-1185">Reference proteome</keyword>
<gene>
    <name evidence="1" type="ORF">WM2015_1537</name>
</gene>
<name>A0A0K0XWA2_9GAMM</name>
<dbReference type="PROSITE" id="PS51257">
    <property type="entry name" value="PROKAR_LIPOPROTEIN"/>
    <property type="match status" value="1"/>
</dbReference>
<accession>A0A0K0XWA2</accession>
<dbReference type="AlphaFoldDB" id="A0A0K0XWA2"/>
<dbReference type="KEGG" id="wma:WM2015_1537"/>
<evidence type="ECO:0000313" key="1">
    <source>
        <dbReference type="EMBL" id="AKS41907.1"/>
    </source>
</evidence>
<organism evidence="1 2">
    <name type="scientific">Wenzhouxiangella marina</name>
    <dbReference type="NCBI Taxonomy" id="1579979"/>
    <lineage>
        <taxon>Bacteria</taxon>
        <taxon>Pseudomonadati</taxon>
        <taxon>Pseudomonadota</taxon>
        <taxon>Gammaproteobacteria</taxon>
        <taxon>Chromatiales</taxon>
        <taxon>Wenzhouxiangellaceae</taxon>
        <taxon>Wenzhouxiangella</taxon>
    </lineage>
</organism>
<sequence length="105" mass="12166">MIRQHIAKLIWGVVFLSLTSLACADILLIEKVRERMLRDLPVNGLTMDEVEARYGEPLDRRGPVGDPPITRWDYEDYSVYFEYRIVIESVLDPEAVMRELDDGPN</sequence>
<dbReference type="Proteomes" id="UP000066624">
    <property type="component" value="Chromosome"/>
</dbReference>